<dbReference type="InterPro" id="IPR023214">
    <property type="entry name" value="HAD_sf"/>
</dbReference>
<keyword evidence="3" id="KW-1185">Reference proteome</keyword>
<organism evidence="2 3">
    <name type="scientific">Butyrivibrio hungatei</name>
    <dbReference type="NCBI Taxonomy" id="185008"/>
    <lineage>
        <taxon>Bacteria</taxon>
        <taxon>Bacillati</taxon>
        <taxon>Bacillota</taxon>
        <taxon>Clostridia</taxon>
        <taxon>Lachnospirales</taxon>
        <taxon>Lachnospiraceae</taxon>
        <taxon>Butyrivibrio</taxon>
    </lineage>
</organism>
<evidence type="ECO:0000313" key="2">
    <source>
        <dbReference type="EMBL" id="SCX99639.1"/>
    </source>
</evidence>
<dbReference type="InterPro" id="IPR049369">
    <property type="entry name" value="BF1531-like_N"/>
</dbReference>
<sequence length="601" mass="68972">MMKELEYPFDNSYIMKKSKSIKKALLADGSDRIKKKIAVLGGSTTHDIIRILELFLLNYDIEPVFYESEYGQYWQDAMFPSDELKEFAPDIIFIHTSNRNIIEYPTMDDSEAAVQDKLDNTFRHFETMWHNLHELYHCPIIQNNFEAPFYRLMGNRDGYDIHGRLSFINRLNFMFSEYAGKASGDEGSFFINDINYLSTCYGLDAWSDPLAWHMYKYALCIQAIPTLSFNVANIIKSIYGKNKKGLVLDLDNTLWGGVVGDDGPDGIEIGQETNLGQVYLEFQNYIKAQKELGIVLAVDSKNDEENALAGLNHPDGALKPDDFVFIKANWEPKSENMKAIASELNVLPESLVFVDDNPAERAIVTGQIPKVNAPEIDTPEHYIRILDHSGFFETTSISEDDRKRNEMYMANRKRTELQESFKDYSEYLKSLEMKAVIAPFEKMYIPRIAQLTNKSNQFNLTTKRYTPDDIEKTANDSSNITLYGRLEDKFGDNGIVSLVIGKQDGEELHIDLWLMSCRVLKRDMEFAMMDTLAKKASERGIKTVYGYYYPTAKNKMVKDFYSLQGFDLVKEDEEGNKTYKLDLDGYTNKNNVIDVETVCAE</sequence>
<dbReference type="NCBIfam" id="TIGR01681">
    <property type="entry name" value="HAD-SF-IIIC"/>
    <property type="match status" value="1"/>
</dbReference>
<dbReference type="InterPro" id="IPR010033">
    <property type="entry name" value="HAD_SF_ppase_IIIC"/>
</dbReference>
<proteinExistence type="predicted"/>
<dbReference type="EMBL" id="FMUR01000006">
    <property type="protein sequence ID" value="SCX99639.1"/>
    <property type="molecule type" value="Genomic_DNA"/>
</dbReference>
<dbReference type="Proteomes" id="UP000183047">
    <property type="component" value="Unassembled WGS sequence"/>
</dbReference>
<dbReference type="RefSeq" id="WP_330370452.1">
    <property type="nucleotide sequence ID" value="NZ_FMUR01000006.1"/>
</dbReference>
<dbReference type="Gene3D" id="3.40.50.1110">
    <property type="entry name" value="SGNH hydrolase"/>
    <property type="match status" value="1"/>
</dbReference>
<reference evidence="3" key="1">
    <citation type="submission" date="2016-10" db="EMBL/GenBank/DDBJ databases">
        <authorList>
            <person name="Varghese N."/>
            <person name="Submissions S."/>
        </authorList>
    </citation>
    <scope>NUCLEOTIDE SEQUENCE [LARGE SCALE GENOMIC DNA]</scope>
    <source>
        <strain evidence="3">XBD2006</strain>
    </source>
</reference>
<feature type="domain" description="BF1531-like N-terminal" evidence="1">
    <location>
        <begin position="36"/>
        <end position="236"/>
    </location>
</feature>
<evidence type="ECO:0000313" key="3">
    <source>
        <dbReference type="Proteomes" id="UP000183047"/>
    </source>
</evidence>
<dbReference type="Gene3D" id="3.40.50.1000">
    <property type="entry name" value="HAD superfamily/HAD-like"/>
    <property type="match status" value="1"/>
</dbReference>
<dbReference type="InterPro" id="IPR036514">
    <property type="entry name" value="SGNH_hydro_sf"/>
</dbReference>
<name>A0A1G5CAY0_9FIRM</name>
<dbReference type="NCBIfam" id="TIGR01686">
    <property type="entry name" value="FkbH"/>
    <property type="match status" value="1"/>
</dbReference>
<dbReference type="InterPro" id="IPR010037">
    <property type="entry name" value="FkbH_domain"/>
</dbReference>
<dbReference type="AlphaFoldDB" id="A0A1G5CAY0"/>
<evidence type="ECO:0000259" key="1">
    <source>
        <dbReference type="Pfam" id="PF21211"/>
    </source>
</evidence>
<gene>
    <name evidence="2" type="ORF">SAMN02910451_01026</name>
</gene>
<dbReference type="Pfam" id="PF21211">
    <property type="entry name" value="FkbH_N"/>
    <property type="match status" value="1"/>
</dbReference>
<dbReference type="SUPFAM" id="SSF56784">
    <property type="entry name" value="HAD-like"/>
    <property type="match status" value="1"/>
</dbReference>
<dbReference type="InterPro" id="IPR036412">
    <property type="entry name" value="HAD-like_sf"/>
</dbReference>
<protein>
    <submittedName>
        <fullName evidence="2">HAD-superfamily phosphatase, subfamily IIIC/FkbH-like domain-containing protein</fullName>
    </submittedName>
</protein>
<accession>A0A1G5CAY0</accession>